<proteinExistence type="predicted"/>
<gene>
    <name evidence="1" type="ORF">LAESUDRAFT_601594</name>
</gene>
<evidence type="ECO:0000313" key="2">
    <source>
        <dbReference type="Proteomes" id="UP000076871"/>
    </source>
</evidence>
<dbReference type="Proteomes" id="UP000076871">
    <property type="component" value="Unassembled WGS sequence"/>
</dbReference>
<dbReference type="AlphaFoldDB" id="A0A165C361"/>
<dbReference type="STRING" id="1314785.A0A165C361"/>
<organism evidence="1 2">
    <name type="scientific">Laetiporus sulphureus 93-53</name>
    <dbReference type="NCBI Taxonomy" id="1314785"/>
    <lineage>
        <taxon>Eukaryota</taxon>
        <taxon>Fungi</taxon>
        <taxon>Dikarya</taxon>
        <taxon>Basidiomycota</taxon>
        <taxon>Agaricomycotina</taxon>
        <taxon>Agaricomycetes</taxon>
        <taxon>Polyporales</taxon>
        <taxon>Laetiporus</taxon>
    </lineage>
</organism>
<name>A0A165C361_9APHY</name>
<feature type="non-terminal residue" evidence="1">
    <location>
        <position position="1"/>
    </location>
</feature>
<dbReference type="PANTHER" id="PTHR46579:SF1">
    <property type="entry name" value="F5_8 TYPE C DOMAIN-CONTAINING PROTEIN"/>
    <property type="match status" value="1"/>
</dbReference>
<evidence type="ECO:0000313" key="1">
    <source>
        <dbReference type="EMBL" id="KZT02118.1"/>
    </source>
</evidence>
<reference evidence="1 2" key="1">
    <citation type="journal article" date="2016" name="Mol. Biol. Evol.">
        <title>Comparative Genomics of Early-Diverging Mushroom-Forming Fungi Provides Insights into the Origins of Lignocellulose Decay Capabilities.</title>
        <authorList>
            <person name="Nagy L.G."/>
            <person name="Riley R."/>
            <person name="Tritt A."/>
            <person name="Adam C."/>
            <person name="Daum C."/>
            <person name="Floudas D."/>
            <person name="Sun H."/>
            <person name="Yadav J.S."/>
            <person name="Pangilinan J."/>
            <person name="Larsson K.H."/>
            <person name="Matsuura K."/>
            <person name="Barry K."/>
            <person name="Labutti K."/>
            <person name="Kuo R."/>
            <person name="Ohm R.A."/>
            <person name="Bhattacharya S.S."/>
            <person name="Shirouzu T."/>
            <person name="Yoshinaga Y."/>
            <person name="Martin F.M."/>
            <person name="Grigoriev I.V."/>
            <person name="Hibbett D.S."/>
        </authorList>
    </citation>
    <scope>NUCLEOTIDE SEQUENCE [LARGE SCALE GENOMIC DNA]</scope>
    <source>
        <strain evidence="1 2">93-53</strain>
    </source>
</reference>
<dbReference type="PANTHER" id="PTHR46579">
    <property type="entry name" value="F5/8 TYPE C DOMAIN-CONTAINING PROTEIN-RELATED"/>
    <property type="match status" value="1"/>
</dbReference>
<dbReference type="RefSeq" id="XP_040759858.1">
    <property type="nucleotide sequence ID" value="XM_040903065.1"/>
</dbReference>
<dbReference type="EMBL" id="KV427655">
    <property type="protein sequence ID" value="KZT02118.1"/>
    <property type="molecule type" value="Genomic_DNA"/>
</dbReference>
<sequence length="365" mass="41903">KPSLEQINHFLRPLVDDLLQFWQPGVYISRTALYPRGRLVRCAVIPLVCDLPVARQVSGHGSFGATFFCSFCKLKLDEIENFERSTWPRRDAMEHRRRAEQWKAAETPEARAQLFKAHGVRWSELLRLPYWDSITFTVVDTMHNQYLGLLKTHCKDIWGMDIDVEDGDGTYVHDHKVPAYPSDAEMSEGLRLLHNGSIAKLAKCTKAMLAQIHEDMQRTQIPSWVNPAPFNIGTEQRGKLHADQWLSACSINFPITLVRLWGNERESSRKASLLSNFMDLVTVVTMSSSLEVSAEHIKIYDASLMRYLRTLKDLYKEAAIKPNHHLALHVSECLRVFGPARSIRTFFAERMNYLLMRQNTSGKFG</sequence>
<keyword evidence="2" id="KW-1185">Reference proteome</keyword>
<dbReference type="OrthoDB" id="3269001at2759"/>
<protein>
    <submittedName>
        <fullName evidence="1">Uncharacterized protein</fullName>
    </submittedName>
</protein>
<dbReference type="GeneID" id="63820096"/>
<dbReference type="InParanoid" id="A0A165C361"/>
<feature type="non-terminal residue" evidence="1">
    <location>
        <position position="365"/>
    </location>
</feature>
<accession>A0A165C361</accession>